<dbReference type="AlphaFoldDB" id="A0A367FYH3"/>
<dbReference type="GO" id="GO:0043856">
    <property type="term" value="F:anti-sigma factor antagonist activity"/>
    <property type="evidence" value="ECO:0007669"/>
    <property type="project" value="InterPro"/>
</dbReference>
<dbReference type="EMBL" id="PSQG01000017">
    <property type="protein sequence ID" value="RCH43003.1"/>
    <property type="molecule type" value="Genomic_DNA"/>
</dbReference>
<proteinExistence type="inferred from homology"/>
<dbReference type="InterPro" id="IPR003658">
    <property type="entry name" value="Anti-sigma_ant"/>
</dbReference>
<dbReference type="PANTHER" id="PTHR33495:SF2">
    <property type="entry name" value="ANTI-SIGMA FACTOR ANTAGONIST TM_1081-RELATED"/>
    <property type="match status" value="1"/>
</dbReference>
<evidence type="ECO:0000313" key="4">
    <source>
        <dbReference type="EMBL" id="RCH43003.1"/>
    </source>
</evidence>
<dbReference type="PANTHER" id="PTHR33495">
    <property type="entry name" value="ANTI-SIGMA FACTOR ANTAGONIST TM_1081-RELATED-RELATED"/>
    <property type="match status" value="1"/>
</dbReference>
<dbReference type="InterPro" id="IPR002645">
    <property type="entry name" value="STAS_dom"/>
</dbReference>
<dbReference type="InterPro" id="IPR036513">
    <property type="entry name" value="STAS_dom_sf"/>
</dbReference>
<dbReference type="NCBIfam" id="TIGR00377">
    <property type="entry name" value="ant_ant_sig"/>
    <property type="match status" value="1"/>
</dbReference>
<dbReference type="SUPFAM" id="SSF52091">
    <property type="entry name" value="SpoIIaa-like"/>
    <property type="match status" value="1"/>
</dbReference>
<evidence type="ECO:0000259" key="3">
    <source>
        <dbReference type="PROSITE" id="PS50801"/>
    </source>
</evidence>
<evidence type="ECO:0000256" key="2">
    <source>
        <dbReference type="RuleBase" id="RU003749"/>
    </source>
</evidence>
<name>A0A367FYH3_9FIRM</name>
<dbReference type="Proteomes" id="UP000253208">
    <property type="component" value="Unassembled WGS sequence"/>
</dbReference>
<dbReference type="PROSITE" id="PS50801">
    <property type="entry name" value="STAS"/>
    <property type="match status" value="1"/>
</dbReference>
<comment type="similarity">
    <text evidence="1 2">Belongs to the anti-sigma-factor antagonist family.</text>
</comment>
<accession>A0A367FYH3</accession>
<dbReference type="Gene3D" id="3.30.750.24">
    <property type="entry name" value="STAS domain"/>
    <property type="match status" value="1"/>
</dbReference>
<evidence type="ECO:0000313" key="5">
    <source>
        <dbReference type="Proteomes" id="UP000253208"/>
    </source>
</evidence>
<dbReference type="CDD" id="cd07043">
    <property type="entry name" value="STAS_anti-anti-sigma_factors"/>
    <property type="match status" value="1"/>
</dbReference>
<sequence length="119" mass="13142">MTSGFEKSGTVLTVHLPAELDHPASDEIRRDSDRIIGHNYIKNMIFDFSETVFMDSSGIGLLMGRYRALGMRGKCVQVVNVNSHIAKLLRLSGVGKYIEICGIKKSAGEQEGVYDGKHK</sequence>
<reference evidence="4 5" key="1">
    <citation type="submission" date="2018-02" db="EMBL/GenBank/DDBJ databases">
        <title>Complete genome sequencing of Faecalibacterium prausnitzii strains isolated from the human gut.</title>
        <authorList>
            <person name="Fitzgerald B.C."/>
            <person name="Shkoporov A.N."/>
            <person name="Ross P.R."/>
            <person name="Hill C."/>
        </authorList>
    </citation>
    <scope>NUCLEOTIDE SEQUENCE [LARGE SCALE GENOMIC DNA]</scope>
    <source>
        <strain evidence="4 5">APC942/31-1</strain>
    </source>
</reference>
<organism evidence="4 5">
    <name type="scientific">Blautia obeum</name>
    <dbReference type="NCBI Taxonomy" id="40520"/>
    <lineage>
        <taxon>Bacteria</taxon>
        <taxon>Bacillati</taxon>
        <taxon>Bacillota</taxon>
        <taxon>Clostridia</taxon>
        <taxon>Lachnospirales</taxon>
        <taxon>Lachnospiraceae</taxon>
        <taxon>Blautia</taxon>
    </lineage>
</organism>
<gene>
    <name evidence="4" type="ORF">C4886_12295</name>
</gene>
<evidence type="ECO:0000256" key="1">
    <source>
        <dbReference type="ARBA" id="ARBA00009013"/>
    </source>
</evidence>
<dbReference type="RefSeq" id="WP_044961012.1">
    <property type="nucleotide sequence ID" value="NZ_PSQG01000017.1"/>
</dbReference>
<comment type="caution">
    <text evidence="4">The sequence shown here is derived from an EMBL/GenBank/DDBJ whole genome shotgun (WGS) entry which is preliminary data.</text>
</comment>
<feature type="domain" description="STAS" evidence="3">
    <location>
        <begin position="1"/>
        <end position="94"/>
    </location>
</feature>
<dbReference type="Pfam" id="PF01740">
    <property type="entry name" value="STAS"/>
    <property type="match status" value="1"/>
</dbReference>
<protein>
    <recommendedName>
        <fullName evidence="2">Anti-sigma factor antagonist</fullName>
    </recommendedName>
</protein>